<evidence type="ECO:0000313" key="6">
    <source>
        <dbReference type="Proteomes" id="UP000887578"/>
    </source>
</evidence>
<reference evidence="7" key="1">
    <citation type="submission" date="2022-11" db="UniProtKB">
        <authorList>
            <consortium name="WormBaseParasite"/>
        </authorList>
    </citation>
    <scope>IDENTIFICATION</scope>
</reference>
<dbReference type="NCBIfam" id="TIGR01147">
    <property type="entry name" value="V_ATP_synt_G"/>
    <property type="match status" value="1"/>
</dbReference>
<dbReference type="WBParaSite" id="PDA_v2.g14790.t1">
    <property type="protein sequence ID" value="PDA_v2.g14790.t1"/>
    <property type="gene ID" value="PDA_v2.g14790"/>
</dbReference>
<keyword evidence="2 5" id="KW-0813">Transport</keyword>
<proteinExistence type="inferred from homology"/>
<sequence length="148" mass="17463">MYPLRNTKSSTQGDRCVKVLLDAERRGNDRIKEAQTYRVKIIKQAKIDAEIEKNAFQKQKDDIIKEKLRQIEHDIELEKIVYDRQVDATIKGYDERVAQVKDRVIENLLDLVTNIKPEIHHNFTVRKEINETGTYTRIFDPLHSGRRC</sequence>
<comment type="function">
    <text evidence="5">Subunit of the V1 complex of vacuolar(H+)-ATPase (V-ATPase), a multisubunit enzyme composed of a peripheral complex (V1) that hydrolyzes ATP and a membrane integral complex (V0) that translocates protons. V-ATPase is responsible for acidifying and maintaining the pH of intracellular compartments and in some cell types, is targeted to the plasma membrane, where it is responsible for acidifying the extracellular environment.</text>
</comment>
<accession>A0A914P9P0</accession>
<dbReference type="Gene3D" id="1.20.5.2950">
    <property type="match status" value="1"/>
</dbReference>
<dbReference type="GO" id="GO:0046961">
    <property type="term" value="F:proton-transporting ATPase activity, rotational mechanism"/>
    <property type="evidence" value="ECO:0007669"/>
    <property type="project" value="InterPro"/>
</dbReference>
<name>A0A914P9P0_9BILA</name>
<evidence type="ECO:0000313" key="7">
    <source>
        <dbReference type="WBParaSite" id="PDA_v2.g14790.t1"/>
    </source>
</evidence>
<evidence type="ECO:0000256" key="3">
    <source>
        <dbReference type="ARBA" id="ARBA00022781"/>
    </source>
</evidence>
<dbReference type="GO" id="GO:0016887">
    <property type="term" value="F:ATP hydrolysis activity"/>
    <property type="evidence" value="ECO:0007669"/>
    <property type="project" value="TreeGrafter"/>
</dbReference>
<dbReference type="PANTHER" id="PTHR12713:SF11">
    <property type="entry name" value="V-TYPE PROTON ATPASE SUBUNIT G"/>
    <property type="match status" value="1"/>
</dbReference>
<dbReference type="Proteomes" id="UP000887578">
    <property type="component" value="Unplaced"/>
</dbReference>
<dbReference type="GO" id="GO:0000221">
    <property type="term" value="C:vacuolar proton-transporting V-type ATPase, V1 domain"/>
    <property type="evidence" value="ECO:0007669"/>
    <property type="project" value="TreeGrafter"/>
</dbReference>
<keyword evidence="3 5" id="KW-0375">Hydrogen ion transport</keyword>
<evidence type="ECO:0000256" key="2">
    <source>
        <dbReference type="ARBA" id="ARBA00022448"/>
    </source>
</evidence>
<protein>
    <recommendedName>
        <fullName evidence="5">V-type proton ATPase subunit G</fullName>
    </recommendedName>
</protein>
<dbReference type="PANTHER" id="PTHR12713">
    <property type="entry name" value="VACUOLAR ATP SYNTHASE SUBUNIT G"/>
    <property type="match status" value="1"/>
</dbReference>
<keyword evidence="6" id="KW-1185">Reference proteome</keyword>
<evidence type="ECO:0000256" key="1">
    <source>
        <dbReference type="ARBA" id="ARBA00010066"/>
    </source>
</evidence>
<comment type="similarity">
    <text evidence="1 5">Belongs to the V-ATPase G subunit family.</text>
</comment>
<dbReference type="Pfam" id="PF03179">
    <property type="entry name" value="V-ATPase_G"/>
    <property type="match status" value="1"/>
</dbReference>
<organism evidence="6 7">
    <name type="scientific">Panagrolaimus davidi</name>
    <dbReference type="NCBI Taxonomy" id="227884"/>
    <lineage>
        <taxon>Eukaryota</taxon>
        <taxon>Metazoa</taxon>
        <taxon>Ecdysozoa</taxon>
        <taxon>Nematoda</taxon>
        <taxon>Chromadorea</taxon>
        <taxon>Rhabditida</taxon>
        <taxon>Tylenchina</taxon>
        <taxon>Panagrolaimomorpha</taxon>
        <taxon>Panagrolaimoidea</taxon>
        <taxon>Panagrolaimidae</taxon>
        <taxon>Panagrolaimus</taxon>
    </lineage>
</organism>
<keyword evidence="4 5" id="KW-0406">Ion transport</keyword>
<evidence type="ECO:0000256" key="5">
    <source>
        <dbReference type="RuleBase" id="RU364019"/>
    </source>
</evidence>
<dbReference type="AlphaFoldDB" id="A0A914P9P0"/>
<dbReference type="InterPro" id="IPR005124">
    <property type="entry name" value="V-ATPase_G"/>
</dbReference>
<comment type="subunit">
    <text evidence="5">V-ATPase is a heteromultimeric enzyme made up of two complexes: the ATP-hydrolytic V1 complex and the proton translocation V0 complex.</text>
</comment>
<evidence type="ECO:0000256" key="4">
    <source>
        <dbReference type="ARBA" id="ARBA00023065"/>
    </source>
</evidence>